<proteinExistence type="predicted"/>
<dbReference type="Proteomes" id="UP000237105">
    <property type="component" value="Unassembled WGS sequence"/>
</dbReference>
<evidence type="ECO:0000313" key="2">
    <source>
        <dbReference type="EMBL" id="PON74538.1"/>
    </source>
</evidence>
<reference evidence="3" key="1">
    <citation type="submission" date="2016-06" db="EMBL/GenBank/DDBJ databases">
        <title>Parallel loss of symbiosis genes in relatives of nitrogen-fixing non-legume Parasponia.</title>
        <authorList>
            <person name="Van Velzen R."/>
            <person name="Holmer R."/>
            <person name="Bu F."/>
            <person name="Rutten L."/>
            <person name="Van Zeijl A."/>
            <person name="Liu W."/>
            <person name="Santuari L."/>
            <person name="Cao Q."/>
            <person name="Sharma T."/>
            <person name="Shen D."/>
            <person name="Roswanjaya Y."/>
            <person name="Wardhani T."/>
            <person name="Kalhor M.S."/>
            <person name="Jansen J."/>
            <person name="Van den Hoogen J."/>
            <person name="Gungor B."/>
            <person name="Hartog M."/>
            <person name="Hontelez J."/>
            <person name="Verver J."/>
            <person name="Yang W.-C."/>
            <person name="Schijlen E."/>
            <person name="Repin R."/>
            <person name="Schilthuizen M."/>
            <person name="Schranz E."/>
            <person name="Heidstra R."/>
            <person name="Miyata K."/>
            <person name="Fedorova E."/>
            <person name="Kohlen W."/>
            <person name="Bisseling T."/>
            <person name="Smit S."/>
            <person name="Geurts R."/>
        </authorList>
    </citation>
    <scope>NUCLEOTIDE SEQUENCE [LARGE SCALE GENOMIC DNA]</scope>
    <source>
        <strain evidence="3">cv. WU1-14</strain>
    </source>
</reference>
<dbReference type="OrthoDB" id="201750at2759"/>
<feature type="domain" description="SnoaL-like" evidence="1">
    <location>
        <begin position="97"/>
        <end position="192"/>
    </location>
</feature>
<accession>A0A2P5DMM9</accession>
<dbReference type="EMBL" id="JXTB01000028">
    <property type="protein sequence ID" value="PON74538.1"/>
    <property type="molecule type" value="Genomic_DNA"/>
</dbReference>
<protein>
    <submittedName>
        <fullName evidence="2">Polyketide cyclase SnoaL-like domain containing protein</fullName>
    </submittedName>
</protein>
<dbReference type="Pfam" id="PF12680">
    <property type="entry name" value="SnoaL_2"/>
    <property type="match status" value="1"/>
</dbReference>
<sequence>MAMSSASCSAITHYLPPPPPPPPSFNLNRSPLIRTASFSSLLHNSEAGPTTSATRGGALSTWRPRAPLFKLLSSGNQTAAVVSPATGSIVAPTAEVVRKFYGGINGRDLSSVVDLISDDCVYEDLIFPRPFVGRKEILDFFENFMDFVEKDLQFVIDKLSTEDSSAVGVTWHLEWKGKPFPFSRGCSYYELEVINGKRQIIYGRDSVEPAIKPGKAALVIIRGVTWLLQQFPQLADRL</sequence>
<dbReference type="InterPro" id="IPR037401">
    <property type="entry name" value="SnoaL-like"/>
</dbReference>
<gene>
    <name evidence="2" type="ORF">PanWU01x14_049450</name>
</gene>
<evidence type="ECO:0000313" key="3">
    <source>
        <dbReference type="Proteomes" id="UP000237105"/>
    </source>
</evidence>
<name>A0A2P5DMM9_PARAD</name>
<dbReference type="Gene3D" id="3.10.450.50">
    <property type="match status" value="1"/>
</dbReference>
<keyword evidence="3" id="KW-1185">Reference proteome</keyword>
<comment type="caution">
    <text evidence="2">The sequence shown here is derived from an EMBL/GenBank/DDBJ whole genome shotgun (WGS) entry which is preliminary data.</text>
</comment>
<dbReference type="PANTHER" id="PTHR33698">
    <property type="entry name" value="NUCLEAR TRANSPORT FACTOR 2 (NTF2)-LIKE PROTEIN"/>
    <property type="match status" value="1"/>
</dbReference>
<dbReference type="SUPFAM" id="SSF54427">
    <property type="entry name" value="NTF2-like"/>
    <property type="match status" value="1"/>
</dbReference>
<evidence type="ECO:0000259" key="1">
    <source>
        <dbReference type="Pfam" id="PF12680"/>
    </source>
</evidence>
<dbReference type="STRING" id="3476.A0A2P5DMM9"/>
<dbReference type="PANTHER" id="PTHR33698:SF3">
    <property type="entry name" value="OS09G0266000 PROTEIN"/>
    <property type="match status" value="1"/>
</dbReference>
<dbReference type="InterPro" id="IPR032710">
    <property type="entry name" value="NTF2-like_dom_sf"/>
</dbReference>
<dbReference type="AlphaFoldDB" id="A0A2P5DMM9"/>
<organism evidence="2 3">
    <name type="scientific">Parasponia andersonii</name>
    <name type="common">Sponia andersonii</name>
    <dbReference type="NCBI Taxonomy" id="3476"/>
    <lineage>
        <taxon>Eukaryota</taxon>
        <taxon>Viridiplantae</taxon>
        <taxon>Streptophyta</taxon>
        <taxon>Embryophyta</taxon>
        <taxon>Tracheophyta</taxon>
        <taxon>Spermatophyta</taxon>
        <taxon>Magnoliopsida</taxon>
        <taxon>eudicotyledons</taxon>
        <taxon>Gunneridae</taxon>
        <taxon>Pentapetalae</taxon>
        <taxon>rosids</taxon>
        <taxon>fabids</taxon>
        <taxon>Rosales</taxon>
        <taxon>Cannabaceae</taxon>
        <taxon>Parasponia</taxon>
    </lineage>
</organism>